<accession>A0A1N7J0E8</accession>
<dbReference type="InterPro" id="IPR036691">
    <property type="entry name" value="Endo/exonu/phosph_ase_sf"/>
</dbReference>
<evidence type="ECO:0000256" key="1">
    <source>
        <dbReference type="SAM" id="MobiDB-lite"/>
    </source>
</evidence>
<dbReference type="Gene3D" id="3.60.10.10">
    <property type="entry name" value="Endonuclease/exonuclease/phosphatase"/>
    <property type="match status" value="1"/>
</dbReference>
<dbReference type="GO" id="GO:0003824">
    <property type="term" value="F:catalytic activity"/>
    <property type="evidence" value="ECO:0007669"/>
    <property type="project" value="InterPro"/>
</dbReference>
<dbReference type="Pfam" id="PF13290">
    <property type="entry name" value="CHB_HEX_C_1"/>
    <property type="match status" value="1"/>
</dbReference>
<dbReference type="Proteomes" id="UP000187608">
    <property type="component" value="Unassembled WGS sequence"/>
</dbReference>
<proteinExistence type="predicted"/>
<dbReference type="STRING" id="570947.SAMN05421687_103102"/>
<reference evidence="4" key="1">
    <citation type="submission" date="2017-01" db="EMBL/GenBank/DDBJ databases">
        <authorList>
            <person name="Varghese N."/>
            <person name="Submissions S."/>
        </authorList>
    </citation>
    <scope>NUCLEOTIDE SEQUENCE [LARGE SCALE GENOMIC DNA]</scope>
    <source>
        <strain evidence="4">DSM 23127</strain>
    </source>
</reference>
<organism evidence="3 4">
    <name type="scientific">Salimicrobium flavidum</name>
    <dbReference type="NCBI Taxonomy" id="570947"/>
    <lineage>
        <taxon>Bacteria</taxon>
        <taxon>Bacillati</taxon>
        <taxon>Bacillota</taxon>
        <taxon>Bacilli</taxon>
        <taxon>Bacillales</taxon>
        <taxon>Bacillaceae</taxon>
        <taxon>Salimicrobium</taxon>
    </lineage>
</organism>
<sequence>MNYVKRLALGIGTAAMVLAPHTNVDSVSAAETSDLLFSEYVEGSSYNKALEIYNGTGEPVDLSGYTVELYSNGSATASRDLTLEGTLESGEVHVIAHTSADEEVLAKADTENGSVTNFNGNDPVVLRKGDSVVDSIGQTGADVQFGQDVTLVRDEGVTTGDTTIDDTFTASEEWNAYSRDTFEHLGSYEVEEEEAVETVSIQEARNGAEGDIVRVEGTVTASFETGGQTNLYIQDDTAGVILRGPSLDVELGTSVEAQGTLADYFGMAQIETTTSSLEETGTPGMPEAETVTSSGMNEDVEGELVQAENVTVESVNDFGDYTLQDEEGTLYSTPKQDGLLNVGDTYEQLTGVVNYSYDEYRLVPRNERDVVAEVFAVNASHESGDIVQNTDVELYTAQENAEIYYTTDGSEATKDSELYTEPITISEDTTVRAVVVKEDGTVSEEATYTYSVLPAVDNVDIHDLQGAGHTSPYEGEAVKDVSGVVTKLDGSSGFYMQSVNPDDDIKTSEGIYVYRSGHNVEVGDELTVDGEVTEWREEGYDDANDLLTTQITASEVTTVASGVDLPETTVIGEDRVQPTENVEDDGMTSFDPETDGLDFYESLEGMLVELPNATVTGPVKYEELPVFVEASEDQAFTDVGGLRLTENDLNPERMFIDVDGENISAKVGDYFDEPITGVVNYDYSNYKIRPTGDLPEVNDGGAEEEFGTLEGSETELSVATYNMENFSPETSPEKTARIAEQMVENMNAPDIVGLVEVQDNSGNEDDGTVDGSESYETLIAAIEEAGGPTYEYAEVAPEDGQDGGIPGGNIRVGVIYNPERVSMTDKPTGEATTAVEVTEDGLSHNPARIAPQNEAWDESRKPLAAEFEFNGEKVIVVTNHFNSKGGDGAPFGSEHPYELGSEEQRMQQAASIREFTEKVETEMENANVVVMGDLNDFVFSNPLEELEGDVLNNLIKDVDAEDRYTYNYQGNAQVLDHILATDALYENSQIETINVNSNFGTEDGRASDHDPVLALFNFEAEEENENQHPGKGKGHDKWNDHPVHDEHPGKGKKKKEDKWDNHPVHDEHPGKGPKR</sequence>
<evidence type="ECO:0000313" key="4">
    <source>
        <dbReference type="Proteomes" id="UP000187608"/>
    </source>
</evidence>
<dbReference type="InterPro" id="IPR059177">
    <property type="entry name" value="GH29D-like_dom"/>
</dbReference>
<dbReference type="PANTHER" id="PTHR42834:SF1">
    <property type="entry name" value="ENDONUCLEASE_EXONUCLEASE_PHOSPHATASE FAMILY PROTEIN (AFU_ORTHOLOGUE AFUA_3G09210)"/>
    <property type="match status" value="1"/>
</dbReference>
<evidence type="ECO:0000313" key="3">
    <source>
        <dbReference type="EMBL" id="SIS42764.1"/>
    </source>
</evidence>
<feature type="compositionally biased region" description="Basic and acidic residues" evidence="1">
    <location>
        <begin position="1025"/>
        <end position="1075"/>
    </location>
</feature>
<dbReference type="PROSITE" id="PS51841">
    <property type="entry name" value="LTD"/>
    <property type="match status" value="1"/>
</dbReference>
<dbReference type="SUPFAM" id="SSF56219">
    <property type="entry name" value="DNase I-like"/>
    <property type="match status" value="1"/>
</dbReference>
<dbReference type="InterPro" id="IPR001322">
    <property type="entry name" value="Lamin_tail_dom"/>
</dbReference>
<protein>
    <recommendedName>
        <fullName evidence="2">LTD domain-containing protein</fullName>
    </recommendedName>
</protein>
<dbReference type="Pfam" id="PF19580">
    <property type="entry name" value="Exo_endo_phos_3"/>
    <property type="match status" value="1"/>
</dbReference>
<dbReference type="RefSeq" id="WP_076557594.1">
    <property type="nucleotide sequence ID" value="NZ_FTOC01000003.1"/>
</dbReference>
<dbReference type="EMBL" id="FTOC01000003">
    <property type="protein sequence ID" value="SIS42764.1"/>
    <property type="molecule type" value="Genomic_DNA"/>
</dbReference>
<dbReference type="AlphaFoldDB" id="A0A1N7J0E8"/>
<dbReference type="PANTHER" id="PTHR42834">
    <property type="entry name" value="ENDONUCLEASE/EXONUCLEASE/PHOSPHATASE FAMILY PROTEIN (AFU_ORTHOLOGUE AFUA_3G09210)"/>
    <property type="match status" value="1"/>
</dbReference>
<dbReference type="InterPro" id="IPR005135">
    <property type="entry name" value="Endo/exonuclease/phosphatase"/>
</dbReference>
<gene>
    <name evidence="3" type="ORF">SAMN05421687_103102</name>
</gene>
<feature type="domain" description="LTD" evidence="2">
    <location>
        <begin position="20"/>
        <end position="140"/>
    </location>
</feature>
<name>A0A1N7J0E8_9BACI</name>
<dbReference type="CDD" id="cd04486">
    <property type="entry name" value="YhcR_OBF_like"/>
    <property type="match status" value="1"/>
</dbReference>
<feature type="region of interest" description="Disordered" evidence="1">
    <location>
        <begin position="1021"/>
        <end position="1075"/>
    </location>
</feature>
<evidence type="ECO:0000259" key="2">
    <source>
        <dbReference type="PROSITE" id="PS51841"/>
    </source>
</evidence>
<dbReference type="Pfam" id="PF00932">
    <property type="entry name" value="LTD"/>
    <property type="match status" value="1"/>
</dbReference>
<keyword evidence="4" id="KW-1185">Reference proteome</keyword>